<accession>A0A7R9ML82</accession>
<dbReference type="OrthoDB" id="6506817at2759"/>
<dbReference type="SUPFAM" id="SSF52058">
    <property type="entry name" value="L domain-like"/>
    <property type="match status" value="1"/>
</dbReference>
<organism evidence="3">
    <name type="scientific">Oppiella nova</name>
    <dbReference type="NCBI Taxonomy" id="334625"/>
    <lineage>
        <taxon>Eukaryota</taxon>
        <taxon>Metazoa</taxon>
        <taxon>Ecdysozoa</taxon>
        <taxon>Arthropoda</taxon>
        <taxon>Chelicerata</taxon>
        <taxon>Arachnida</taxon>
        <taxon>Acari</taxon>
        <taxon>Acariformes</taxon>
        <taxon>Sarcoptiformes</taxon>
        <taxon>Oribatida</taxon>
        <taxon>Brachypylina</taxon>
        <taxon>Oppioidea</taxon>
        <taxon>Oppiidae</taxon>
        <taxon>Oppiella</taxon>
    </lineage>
</organism>
<dbReference type="InterPro" id="IPR032675">
    <property type="entry name" value="LRR_dom_sf"/>
</dbReference>
<dbReference type="PANTHER" id="PTHR48051:SF1">
    <property type="entry name" value="RAS SUPPRESSOR PROTEIN 1"/>
    <property type="match status" value="1"/>
</dbReference>
<sequence length="308" mass="35772">MGEEVDDTSGISFVTAIHKRYVETCIIPEEVLHLPQPLGKDRTIELIGFEKSVKRVTEVIVSRMRISCCGDNCHQFQQVLSGAKTLVLSNNLLTEWSEVAKIVSHMESLTDLVLSYNKLKVPTNEELDKQCLKSIKTLVIDNLEYDWNEILWCAQMWPNISQLEVWGNTITELKTPHVLTQLNHLSLRNNNIEDWHRVCTLGTLPQLKYLDISDCNIKSIHFDDSNYDHKTTLFPQLESLLISSNKLKTWKDIAELNKLSKLEQLFCKNNPVFDCDKYDNNFNLILSRIENHRSDAKRRRNRLFEENI</sequence>
<name>A0A7R9ML82_9ACAR</name>
<evidence type="ECO:0000313" key="4">
    <source>
        <dbReference type="Proteomes" id="UP000728032"/>
    </source>
</evidence>
<keyword evidence="1" id="KW-0433">Leucine-rich repeat</keyword>
<dbReference type="InterPro" id="IPR050216">
    <property type="entry name" value="LRR_domain-containing"/>
</dbReference>
<dbReference type="Gene3D" id="3.80.10.10">
    <property type="entry name" value="Ribonuclease Inhibitor"/>
    <property type="match status" value="3"/>
</dbReference>
<evidence type="ECO:0000256" key="1">
    <source>
        <dbReference type="ARBA" id="ARBA00022614"/>
    </source>
</evidence>
<evidence type="ECO:0000313" key="3">
    <source>
        <dbReference type="EMBL" id="CAD7662216.1"/>
    </source>
</evidence>
<proteinExistence type="predicted"/>
<dbReference type="PROSITE" id="PS51450">
    <property type="entry name" value="LRR"/>
    <property type="match status" value="1"/>
</dbReference>
<dbReference type="AlphaFoldDB" id="A0A7R9ML82"/>
<evidence type="ECO:0000256" key="2">
    <source>
        <dbReference type="ARBA" id="ARBA00022737"/>
    </source>
</evidence>
<protein>
    <submittedName>
        <fullName evidence="3">Uncharacterized protein</fullName>
    </submittedName>
</protein>
<dbReference type="InterPro" id="IPR001611">
    <property type="entry name" value="Leu-rich_rpt"/>
</dbReference>
<keyword evidence="4" id="KW-1185">Reference proteome</keyword>
<reference evidence="3" key="1">
    <citation type="submission" date="2020-11" db="EMBL/GenBank/DDBJ databases">
        <authorList>
            <person name="Tran Van P."/>
        </authorList>
    </citation>
    <scope>NUCLEOTIDE SEQUENCE</scope>
</reference>
<dbReference type="Pfam" id="PF00560">
    <property type="entry name" value="LRR_1"/>
    <property type="match status" value="1"/>
</dbReference>
<dbReference type="Proteomes" id="UP000728032">
    <property type="component" value="Unassembled WGS sequence"/>
</dbReference>
<dbReference type="GO" id="GO:0005737">
    <property type="term" value="C:cytoplasm"/>
    <property type="evidence" value="ECO:0007669"/>
    <property type="project" value="TreeGrafter"/>
</dbReference>
<gene>
    <name evidence="3" type="ORF">ONB1V03_LOCUS18776</name>
</gene>
<dbReference type="PANTHER" id="PTHR48051">
    <property type="match status" value="1"/>
</dbReference>
<dbReference type="EMBL" id="OC941629">
    <property type="protein sequence ID" value="CAD7662216.1"/>
    <property type="molecule type" value="Genomic_DNA"/>
</dbReference>
<dbReference type="EMBL" id="CAJPVJ010026804">
    <property type="protein sequence ID" value="CAG2179352.1"/>
    <property type="molecule type" value="Genomic_DNA"/>
</dbReference>
<keyword evidence="2" id="KW-0677">Repeat</keyword>